<reference evidence="1 2" key="1">
    <citation type="journal article" date="2022" name="Hortic Res">
        <title>A haplotype resolved chromosomal level avocado genome allows analysis of novel avocado genes.</title>
        <authorList>
            <person name="Nath O."/>
            <person name="Fletcher S.J."/>
            <person name="Hayward A."/>
            <person name="Shaw L.M."/>
            <person name="Masouleh A.K."/>
            <person name="Furtado A."/>
            <person name="Henry R.J."/>
            <person name="Mitter N."/>
        </authorList>
    </citation>
    <scope>NUCLEOTIDE SEQUENCE [LARGE SCALE GENOMIC DNA]</scope>
    <source>
        <strain evidence="2">cv. Hass</strain>
    </source>
</reference>
<protein>
    <submittedName>
        <fullName evidence="1">Uncharacterized protein</fullName>
    </submittedName>
</protein>
<proteinExistence type="predicted"/>
<gene>
    <name evidence="1" type="ORF">MRB53_027339</name>
</gene>
<dbReference type="Proteomes" id="UP001234297">
    <property type="component" value="Chromosome 8"/>
</dbReference>
<dbReference type="EMBL" id="CM056816">
    <property type="protein sequence ID" value="KAJ8634003.1"/>
    <property type="molecule type" value="Genomic_DNA"/>
</dbReference>
<evidence type="ECO:0000313" key="1">
    <source>
        <dbReference type="EMBL" id="KAJ8634003.1"/>
    </source>
</evidence>
<accession>A0ACC2LLG3</accession>
<name>A0ACC2LLG3_PERAE</name>
<sequence length="293" mass="33674">MATAATILNHILPYEFGFTLLRMQLTNSNRRRTTHNIDKSVFHSSGNDRARQHLTADQWTRVVAEKISGHFRNVSASKRNTMSDLLARTGRERQRYDEDKFRLVAGCIPYRLKENVDDLTGNIKSRLEVLMISTPNRSDLVFPKGGWEDDETVGEAACREALEEAGVRGILDENQLGVWEFRSKSRQNSCSSEGSCRGYMFALEVTEEVESWPEQATHGRIWLSVREAFELCRYDWMRRALERFLRVLSEDNRKYWMMEDTMTLAASTVPEIRHTNLSATPNTSSTNPIKALC</sequence>
<comment type="caution">
    <text evidence="1">The sequence shown here is derived from an EMBL/GenBank/DDBJ whole genome shotgun (WGS) entry which is preliminary data.</text>
</comment>
<organism evidence="1 2">
    <name type="scientific">Persea americana</name>
    <name type="common">Avocado</name>
    <dbReference type="NCBI Taxonomy" id="3435"/>
    <lineage>
        <taxon>Eukaryota</taxon>
        <taxon>Viridiplantae</taxon>
        <taxon>Streptophyta</taxon>
        <taxon>Embryophyta</taxon>
        <taxon>Tracheophyta</taxon>
        <taxon>Spermatophyta</taxon>
        <taxon>Magnoliopsida</taxon>
        <taxon>Magnoliidae</taxon>
        <taxon>Laurales</taxon>
        <taxon>Lauraceae</taxon>
        <taxon>Persea</taxon>
    </lineage>
</organism>
<keyword evidence="2" id="KW-1185">Reference proteome</keyword>
<evidence type="ECO:0000313" key="2">
    <source>
        <dbReference type="Proteomes" id="UP001234297"/>
    </source>
</evidence>